<dbReference type="PANTHER" id="PTHR20275">
    <property type="entry name" value="NAD KINASE"/>
    <property type="match status" value="1"/>
</dbReference>
<dbReference type="EC" id="2.7.1.23" evidence="6"/>
<organism evidence="7 8">
    <name type="scientific">Caldicellulosiruptor changbaiensis</name>
    <dbReference type="NCBI Taxonomy" id="1222016"/>
    <lineage>
        <taxon>Bacteria</taxon>
        <taxon>Bacillati</taxon>
        <taxon>Bacillota</taxon>
        <taxon>Bacillota incertae sedis</taxon>
        <taxon>Caldicellulosiruptorales</taxon>
        <taxon>Caldicellulosiruptoraceae</taxon>
        <taxon>Caldicellulosiruptor</taxon>
    </lineage>
</organism>
<dbReference type="Gene3D" id="3.40.50.10330">
    <property type="entry name" value="Probable inorganic polyphosphate/atp-NAD kinase, domain 1"/>
    <property type="match status" value="1"/>
</dbReference>
<dbReference type="EMBL" id="CP034791">
    <property type="protein sequence ID" value="AZT90375.1"/>
    <property type="molecule type" value="Genomic_DNA"/>
</dbReference>
<comment type="cofactor">
    <cofactor evidence="6">
        <name>a divalent metal cation</name>
        <dbReference type="ChEBI" id="CHEBI:60240"/>
    </cofactor>
</comment>
<feature type="binding site" evidence="6">
    <location>
        <position position="152"/>
    </location>
    <ligand>
        <name>NAD(+)</name>
        <dbReference type="ChEBI" id="CHEBI:57540"/>
    </ligand>
</feature>
<feature type="binding site" evidence="6">
    <location>
        <begin position="54"/>
        <end position="55"/>
    </location>
    <ligand>
        <name>NAD(+)</name>
        <dbReference type="ChEBI" id="CHEBI:57540"/>
    </ligand>
</feature>
<comment type="subcellular location">
    <subcellularLocation>
        <location evidence="6">Cytoplasm</location>
    </subcellularLocation>
</comment>
<feature type="binding site" evidence="6">
    <location>
        <begin position="163"/>
        <end position="168"/>
    </location>
    <ligand>
        <name>NAD(+)</name>
        <dbReference type="ChEBI" id="CHEBI:57540"/>
    </ligand>
</feature>
<keyword evidence="6" id="KW-0963">Cytoplasm</keyword>
<dbReference type="Pfam" id="PF01513">
    <property type="entry name" value="NAD_kinase"/>
    <property type="match status" value="1"/>
</dbReference>
<dbReference type="GO" id="GO:0005737">
    <property type="term" value="C:cytoplasm"/>
    <property type="evidence" value="ECO:0007669"/>
    <property type="project" value="UniProtKB-SubCell"/>
</dbReference>
<dbReference type="SUPFAM" id="SSF111331">
    <property type="entry name" value="NAD kinase/diacylglycerol kinase-like"/>
    <property type="match status" value="1"/>
</dbReference>
<sequence>MIVGVFANFQKELSKEILDKIVSVLKNEKIDWVLMNEKNKDSVKVNFLITIGGDGTLLNVVEKVAKENLPVLGINCGRVGYLTEEVADNIHFAIKKIIDNDYFIEERHLVEAHFKDKIFYALNDICLARSTFNIIDLSLYIDEVFAQEYRSDGIIIATATGSTAYSLSAGGPIVEPQLGVMVVTPICPHSLSSRSLVLGDDRVVKIKSESDEVLVVSDGRVADTLKKGEYLECRISSKKLKLVRFKKKNFYEVLREKIKE</sequence>
<evidence type="ECO:0000256" key="1">
    <source>
        <dbReference type="ARBA" id="ARBA00022679"/>
    </source>
</evidence>
<evidence type="ECO:0000256" key="3">
    <source>
        <dbReference type="ARBA" id="ARBA00022857"/>
    </source>
</evidence>
<dbReference type="AlphaFoldDB" id="A0A3T0D5M6"/>
<proteinExistence type="inferred from homology"/>
<dbReference type="InterPro" id="IPR002504">
    <property type="entry name" value="NADK"/>
</dbReference>
<evidence type="ECO:0000256" key="6">
    <source>
        <dbReference type="HAMAP-Rule" id="MF_00361"/>
    </source>
</evidence>
<dbReference type="KEGG" id="ccha:ELD05_06815"/>
<comment type="function">
    <text evidence="6">Involved in the regulation of the intracellular balance of NAD and NADP, and is a key enzyme in the biosynthesis of NADP. Catalyzes specifically the phosphorylation on 2'-hydroxyl of the adenosine moiety of NAD to yield NADP.</text>
</comment>
<dbReference type="PANTHER" id="PTHR20275:SF0">
    <property type="entry name" value="NAD KINASE"/>
    <property type="match status" value="1"/>
</dbReference>
<comment type="catalytic activity">
    <reaction evidence="5 6">
        <text>NAD(+) + ATP = ADP + NADP(+) + H(+)</text>
        <dbReference type="Rhea" id="RHEA:18629"/>
        <dbReference type="ChEBI" id="CHEBI:15378"/>
        <dbReference type="ChEBI" id="CHEBI:30616"/>
        <dbReference type="ChEBI" id="CHEBI:57540"/>
        <dbReference type="ChEBI" id="CHEBI:58349"/>
        <dbReference type="ChEBI" id="CHEBI:456216"/>
        <dbReference type="EC" id="2.7.1.23"/>
    </reaction>
</comment>
<dbReference type="Gene3D" id="2.60.200.30">
    <property type="entry name" value="Probable inorganic polyphosphate/atp-NAD kinase, domain 2"/>
    <property type="match status" value="1"/>
</dbReference>
<name>A0A3T0D5M6_9FIRM</name>
<comment type="similarity">
    <text evidence="6">Belongs to the NAD kinase family.</text>
</comment>
<keyword evidence="1 6" id="KW-0808">Transferase</keyword>
<keyword evidence="3 6" id="KW-0521">NADP</keyword>
<keyword evidence="6" id="KW-0067">ATP-binding</keyword>
<keyword evidence="2 6" id="KW-0418">Kinase</keyword>
<dbReference type="InterPro" id="IPR017437">
    <property type="entry name" value="ATP-NAD_kinase_PpnK-typ_C"/>
</dbReference>
<accession>A0A3T0D5M6</accession>
<dbReference type="HAMAP" id="MF_00361">
    <property type="entry name" value="NAD_kinase"/>
    <property type="match status" value="1"/>
</dbReference>
<dbReference type="InterPro" id="IPR016064">
    <property type="entry name" value="NAD/diacylglycerol_kinase_sf"/>
</dbReference>
<dbReference type="GO" id="GO:0006741">
    <property type="term" value="P:NADP+ biosynthetic process"/>
    <property type="evidence" value="ECO:0007669"/>
    <property type="project" value="UniProtKB-UniRule"/>
</dbReference>
<evidence type="ECO:0000256" key="5">
    <source>
        <dbReference type="ARBA" id="ARBA00047925"/>
    </source>
</evidence>
<dbReference type="GO" id="GO:0005524">
    <property type="term" value="F:ATP binding"/>
    <property type="evidence" value="ECO:0007669"/>
    <property type="project" value="UniProtKB-KW"/>
</dbReference>
<dbReference type="Pfam" id="PF20143">
    <property type="entry name" value="NAD_kinase_C"/>
    <property type="match status" value="1"/>
</dbReference>
<keyword evidence="6" id="KW-0547">Nucleotide-binding</keyword>
<gene>
    <name evidence="6" type="primary">nadK</name>
    <name evidence="7" type="ORF">ELD05_06815</name>
</gene>
<comment type="caution">
    <text evidence="6">Lacks conserved residue(s) required for the propagation of feature annotation.</text>
</comment>
<feature type="binding site" evidence="6">
    <location>
        <position position="150"/>
    </location>
    <ligand>
        <name>NAD(+)</name>
        <dbReference type="ChEBI" id="CHEBI:57540"/>
    </ligand>
</feature>
<dbReference type="GO" id="GO:0019674">
    <property type="term" value="P:NAD+ metabolic process"/>
    <property type="evidence" value="ECO:0007669"/>
    <property type="project" value="InterPro"/>
</dbReference>
<evidence type="ECO:0000256" key="4">
    <source>
        <dbReference type="ARBA" id="ARBA00023027"/>
    </source>
</evidence>
<dbReference type="GO" id="GO:0046872">
    <property type="term" value="F:metal ion binding"/>
    <property type="evidence" value="ECO:0007669"/>
    <property type="project" value="UniProtKB-UniRule"/>
</dbReference>
<reference evidence="7 8" key="1">
    <citation type="submission" date="2018-12" db="EMBL/GenBank/DDBJ databases">
        <title>Genome sequence from the cellulolytic species, Caldicellulosiruptor changbaiensis.</title>
        <authorList>
            <person name="Blumer-Schuette S.E."/>
            <person name="Mendoza C."/>
        </authorList>
    </citation>
    <scope>NUCLEOTIDE SEQUENCE [LARGE SCALE GENOMIC DNA]</scope>
    <source>
        <strain evidence="7 8">CBS-Z</strain>
    </source>
</reference>
<keyword evidence="8" id="KW-1185">Reference proteome</keyword>
<dbReference type="InterPro" id="IPR017438">
    <property type="entry name" value="ATP-NAD_kinase_N"/>
</dbReference>
<evidence type="ECO:0000313" key="8">
    <source>
        <dbReference type="Proteomes" id="UP000282930"/>
    </source>
</evidence>
<evidence type="ECO:0000313" key="7">
    <source>
        <dbReference type="EMBL" id="AZT90375.1"/>
    </source>
</evidence>
<protein>
    <recommendedName>
        <fullName evidence="6">NAD kinase</fullName>
        <ecNumber evidence="6">2.7.1.23</ecNumber>
    </recommendedName>
    <alternativeName>
        <fullName evidence="6">ATP-dependent NAD kinase</fullName>
    </alternativeName>
</protein>
<dbReference type="Proteomes" id="UP000282930">
    <property type="component" value="Chromosome"/>
</dbReference>
<feature type="active site" description="Proton acceptor" evidence="6">
    <location>
        <position position="54"/>
    </location>
</feature>
<dbReference type="RefSeq" id="WP_127351840.1">
    <property type="nucleotide sequence ID" value="NZ_CP034791.1"/>
</dbReference>
<evidence type="ECO:0000256" key="2">
    <source>
        <dbReference type="ARBA" id="ARBA00022777"/>
    </source>
</evidence>
<dbReference type="GO" id="GO:0051287">
    <property type="term" value="F:NAD binding"/>
    <property type="evidence" value="ECO:0007669"/>
    <property type="project" value="UniProtKB-ARBA"/>
</dbReference>
<keyword evidence="4 6" id="KW-0520">NAD</keyword>
<feature type="binding site" evidence="6">
    <location>
        <begin position="123"/>
        <end position="124"/>
    </location>
    <ligand>
        <name>NAD(+)</name>
        <dbReference type="ChEBI" id="CHEBI:57540"/>
    </ligand>
</feature>
<dbReference type="GO" id="GO:0003951">
    <property type="term" value="F:NAD+ kinase activity"/>
    <property type="evidence" value="ECO:0007669"/>
    <property type="project" value="UniProtKB-UniRule"/>
</dbReference>